<proteinExistence type="predicted"/>
<dbReference type="AlphaFoldDB" id="A0ABD2I3H3"/>
<keyword evidence="3" id="KW-1185">Reference proteome</keyword>
<organism evidence="2 3">
    <name type="scientific">Heterodera trifolii</name>
    <dbReference type="NCBI Taxonomy" id="157864"/>
    <lineage>
        <taxon>Eukaryota</taxon>
        <taxon>Metazoa</taxon>
        <taxon>Ecdysozoa</taxon>
        <taxon>Nematoda</taxon>
        <taxon>Chromadorea</taxon>
        <taxon>Rhabditida</taxon>
        <taxon>Tylenchina</taxon>
        <taxon>Tylenchomorpha</taxon>
        <taxon>Tylenchoidea</taxon>
        <taxon>Heteroderidae</taxon>
        <taxon>Heteroderinae</taxon>
        <taxon>Heterodera</taxon>
    </lineage>
</organism>
<evidence type="ECO:0000313" key="3">
    <source>
        <dbReference type="Proteomes" id="UP001620626"/>
    </source>
</evidence>
<name>A0ABD2I3H3_9BILA</name>
<accession>A0ABD2I3H3</accession>
<dbReference type="Gene3D" id="2.60.120.920">
    <property type="match status" value="1"/>
</dbReference>
<evidence type="ECO:0000313" key="2">
    <source>
        <dbReference type="EMBL" id="KAL3072025.1"/>
    </source>
</evidence>
<gene>
    <name evidence="2" type="ORF">niasHT_035707</name>
</gene>
<protein>
    <recommendedName>
        <fullName evidence="4">B30.2/SPRY domain-containing protein</fullName>
    </recommendedName>
</protein>
<evidence type="ECO:0008006" key="4">
    <source>
        <dbReference type="Google" id="ProtNLM"/>
    </source>
</evidence>
<comment type="caution">
    <text evidence="2">The sequence shown here is derived from an EMBL/GenBank/DDBJ whole genome shotgun (WGS) entry which is preliminary data.</text>
</comment>
<sequence>MQLTNFKLNDELNEVGIYVNSTGNSWEKCHPNLKIEDANKLTVQRKVPFKEASSSASTSSQRTIEPSQAKEKQKVPTIFTSPAASSSKNEAAKAKWGQKGARLPLKMPASSKRSAETAQTKGGQKLQRLLLSPKGNEIVQAKWGQKVPGLYTYFEIAIDCGDCFFVGVSPLLNVNLGVNLCELPSAIAYKSNGQFCANGDDIIRHAEEKPKSQSEVAYGAGDVVGFGYNANAFFGTKNGKLIWTHNDLIRSATNDAKLFPTISFCGFGNAKIKANFGENPFQFDVANHVLTKFLM</sequence>
<reference evidence="2 3" key="1">
    <citation type="submission" date="2024-10" db="EMBL/GenBank/DDBJ databases">
        <authorList>
            <person name="Kim D."/>
        </authorList>
    </citation>
    <scope>NUCLEOTIDE SEQUENCE [LARGE SCALE GENOMIC DNA]</scope>
    <source>
        <strain evidence="2">BH-2024</strain>
    </source>
</reference>
<dbReference type="InterPro" id="IPR043136">
    <property type="entry name" value="B30.2/SPRY_sf"/>
</dbReference>
<dbReference type="EMBL" id="JBICBT010001350">
    <property type="protein sequence ID" value="KAL3072025.1"/>
    <property type="molecule type" value="Genomic_DNA"/>
</dbReference>
<feature type="region of interest" description="Disordered" evidence="1">
    <location>
        <begin position="49"/>
        <end position="125"/>
    </location>
</feature>
<dbReference type="Proteomes" id="UP001620626">
    <property type="component" value="Unassembled WGS sequence"/>
</dbReference>
<evidence type="ECO:0000256" key="1">
    <source>
        <dbReference type="SAM" id="MobiDB-lite"/>
    </source>
</evidence>